<keyword evidence="14" id="KW-0539">Nucleus</keyword>
<dbReference type="CDD" id="cd17998">
    <property type="entry name" value="DEXHc_SMARCAD1"/>
    <property type="match status" value="1"/>
</dbReference>
<keyword evidence="6" id="KW-0547">Nucleotide-binding</keyword>
<feature type="compositionally biased region" description="Acidic residues" evidence="16">
    <location>
        <begin position="415"/>
        <end position="436"/>
    </location>
</feature>
<dbReference type="GO" id="GO:0003678">
    <property type="term" value="F:DNA helicase activity"/>
    <property type="evidence" value="ECO:0007669"/>
    <property type="project" value="UniProtKB-EC"/>
</dbReference>
<evidence type="ECO:0000256" key="8">
    <source>
        <dbReference type="ARBA" id="ARBA00022801"/>
    </source>
</evidence>
<organism evidence="20 21">
    <name type="scientific">Etheostoma spectabile</name>
    <name type="common">orangethroat darter</name>
    <dbReference type="NCBI Taxonomy" id="54343"/>
    <lineage>
        <taxon>Eukaryota</taxon>
        <taxon>Metazoa</taxon>
        <taxon>Chordata</taxon>
        <taxon>Craniata</taxon>
        <taxon>Vertebrata</taxon>
        <taxon>Euteleostomi</taxon>
        <taxon>Actinopterygii</taxon>
        <taxon>Neopterygii</taxon>
        <taxon>Teleostei</taxon>
        <taxon>Neoteleostei</taxon>
        <taxon>Acanthomorphata</taxon>
        <taxon>Eupercaria</taxon>
        <taxon>Perciformes</taxon>
        <taxon>Percoidei</taxon>
        <taxon>Percidae</taxon>
        <taxon>Etheostomatinae</taxon>
        <taxon>Etheostoma</taxon>
    </lineage>
</organism>
<dbReference type="PROSITE" id="PS51140">
    <property type="entry name" value="CUE"/>
    <property type="match status" value="2"/>
</dbReference>
<keyword evidence="7" id="KW-0227">DNA damage</keyword>
<dbReference type="GO" id="GO:0043130">
    <property type="term" value="F:ubiquitin binding"/>
    <property type="evidence" value="ECO:0007669"/>
    <property type="project" value="InterPro"/>
</dbReference>
<dbReference type="GO" id="GO:0006281">
    <property type="term" value="P:DNA repair"/>
    <property type="evidence" value="ECO:0007669"/>
    <property type="project" value="UniProtKB-KW"/>
</dbReference>
<evidence type="ECO:0000259" key="18">
    <source>
        <dbReference type="PROSITE" id="PS51192"/>
    </source>
</evidence>
<evidence type="ECO:0000256" key="3">
    <source>
        <dbReference type="ARBA" id="ARBA00007025"/>
    </source>
</evidence>
<feature type="compositionally biased region" description="Low complexity" evidence="16">
    <location>
        <begin position="176"/>
        <end position="187"/>
    </location>
</feature>
<keyword evidence="12" id="KW-0238">DNA-binding</keyword>
<dbReference type="InterPro" id="IPR038718">
    <property type="entry name" value="SNF2-like_sf"/>
</dbReference>
<evidence type="ECO:0000256" key="4">
    <source>
        <dbReference type="ARBA" id="ARBA00012551"/>
    </source>
</evidence>
<dbReference type="GO" id="GO:0005694">
    <property type="term" value="C:chromosome"/>
    <property type="evidence" value="ECO:0007669"/>
    <property type="project" value="UniProtKB-SubCell"/>
</dbReference>
<dbReference type="Pfam" id="PF00271">
    <property type="entry name" value="Helicase_C"/>
    <property type="match status" value="1"/>
</dbReference>
<dbReference type="GO" id="GO:0006325">
    <property type="term" value="P:chromatin organization"/>
    <property type="evidence" value="ECO:0007669"/>
    <property type="project" value="UniProtKB-KW"/>
</dbReference>
<evidence type="ECO:0000256" key="6">
    <source>
        <dbReference type="ARBA" id="ARBA00022741"/>
    </source>
</evidence>
<feature type="compositionally biased region" description="Basic and acidic residues" evidence="16">
    <location>
        <begin position="265"/>
        <end position="280"/>
    </location>
</feature>
<evidence type="ECO:0000256" key="15">
    <source>
        <dbReference type="ARBA" id="ARBA00048432"/>
    </source>
</evidence>
<dbReference type="InterPro" id="IPR009060">
    <property type="entry name" value="UBA-like_sf"/>
</dbReference>
<dbReference type="SMART" id="SM00487">
    <property type="entry name" value="DEXDc"/>
    <property type="match status" value="1"/>
</dbReference>
<dbReference type="SUPFAM" id="SSF46934">
    <property type="entry name" value="UBA-like"/>
    <property type="match status" value="1"/>
</dbReference>
<evidence type="ECO:0000256" key="10">
    <source>
        <dbReference type="ARBA" id="ARBA00022840"/>
    </source>
</evidence>
<evidence type="ECO:0000313" key="21">
    <source>
        <dbReference type="Proteomes" id="UP000327493"/>
    </source>
</evidence>
<evidence type="ECO:0000256" key="1">
    <source>
        <dbReference type="ARBA" id="ARBA00004123"/>
    </source>
</evidence>
<feature type="region of interest" description="Disordered" evidence="16">
    <location>
        <begin position="255"/>
        <end position="439"/>
    </location>
</feature>
<comment type="subcellular location">
    <subcellularLocation>
        <location evidence="2">Chromosome</location>
    </subcellularLocation>
    <subcellularLocation>
        <location evidence="1">Nucleus</location>
    </subcellularLocation>
</comment>
<feature type="domain" description="CUE" evidence="17">
    <location>
        <begin position="212"/>
        <end position="255"/>
    </location>
</feature>
<feature type="compositionally biased region" description="Basic and acidic residues" evidence="16">
    <location>
        <begin position="305"/>
        <end position="338"/>
    </location>
</feature>
<evidence type="ECO:0000256" key="16">
    <source>
        <dbReference type="SAM" id="MobiDB-lite"/>
    </source>
</evidence>
<feature type="region of interest" description="Disordered" evidence="16">
    <location>
        <begin position="168"/>
        <end position="213"/>
    </location>
</feature>
<gene>
    <name evidence="20" type="ORF">FQN60_017594</name>
</gene>
<keyword evidence="11" id="KW-0156">Chromatin regulator</keyword>
<dbReference type="GO" id="GO:0003677">
    <property type="term" value="F:DNA binding"/>
    <property type="evidence" value="ECO:0007669"/>
    <property type="project" value="UniProtKB-KW"/>
</dbReference>
<reference evidence="20 21" key="1">
    <citation type="submission" date="2019-08" db="EMBL/GenBank/DDBJ databases">
        <title>A chromosome-level genome assembly, high-density linkage maps, and genome scans reveal the genomic architecture of hybrid incompatibilities underlying speciation via character displacement in darters (Percidae: Etheostominae).</title>
        <authorList>
            <person name="Moran R.L."/>
            <person name="Catchen J.M."/>
            <person name="Fuller R.C."/>
        </authorList>
    </citation>
    <scope>NUCLEOTIDE SEQUENCE [LARGE SCALE GENOMIC DNA]</scope>
    <source>
        <strain evidence="20">EspeVRDwgs_2016</strain>
        <tissue evidence="20">Muscle</tissue>
    </source>
</reference>
<dbReference type="EMBL" id="VOFY01000005">
    <property type="protein sequence ID" value="KAA8592139.1"/>
    <property type="molecule type" value="Genomic_DNA"/>
</dbReference>
<feature type="domain" description="Helicase ATP-binding" evidence="18">
    <location>
        <begin position="567"/>
        <end position="735"/>
    </location>
</feature>
<dbReference type="InterPro" id="IPR049730">
    <property type="entry name" value="SNF2/RAD54-like_C"/>
</dbReference>
<dbReference type="InterPro" id="IPR027417">
    <property type="entry name" value="P-loop_NTPase"/>
</dbReference>
<keyword evidence="5" id="KW-0158">Chromosome</keyword>
<feature type="compositionally biased region" description="Basic and acidic residues" evidence="16">
    <location>
        <begin position="1"/>
        <end position="35"/>
    </location>
</feature>
<dbReference type="SUPFAM" id="SSF52540">
    <property type="entry name" value="P-loop containing nucleoside triphosphate hydrolases"/>
    <property type="match status" value="2"/>
</dbReference>
<dbReference type="Gene3D" id="3.40.50.10810">
    <property type="entry name" value="Tandem AAA-ATPase domain"/>
    <property type="match status" value="1"/>
</dbReference>
<keyword evidence="9" id="KW-0347">Helicase</keyword>
<proteinExistence type="inferred from homology"/>
<evidence type="ECO:0000256" key="2">
    <source>
        <dbReference type="ARBA" id="ARBA00004286"/>
    </source>
</evidence>
<dbReference type="CDD" id="cd18793">
    <property type="entry name" value="SF2_C_SNF"/>
    <property type="match status" value="1"/>
</dbReference>
<sequence length="1298" mass="146845">MFNLDRFRFDKKAATTTNKDQDSGSKSPESEKENKPAQMKPVKASPKPHARGVVFEEVITLDLEEDELVPEPKTKIQLTRKFKNPKGKSSQNVASDHTDDEDQEMEENINRLLEMFPQLSRTEVLEVIRSTSTLDGAVAACLLRFGDKEVSCLLFKNAGGFMFLAPDQSRKRKQDGSSSSQESGELQPSKKRRSSVDSEEKEDDSKEPNWEKQEAMVRRLQRKFPDQDKEELRMVLQEHDWNVEDALQVLQMFSDPDASFSSPDTEEKKSSKSKSKDKSSKGRRKLTRHKDHGDSTSSRGQNDSSEDHISIGDTEEDRRDDSDATKDSEDSDSDDFKNRSSTFTLSTKLKKSSDSVSSSSSVKKTTTSSSLKPTSSSSAAQMLSRFASGTSIAKKQAAERKMKARESDDHVSSEGENDDEEETVSSEFEDSDDELDSNGGMTDLKKEILQFFQDASIDELSLIAGCSVKKAQKILELRPFDGWQSLIDVFHKDNGLSDGLLLGCRVVLKERQVVLGLMSKCNTISSKMFKQVTQVMERGTGAMKQPSVLNSQHQLKPYQLIGLKWLLLLHEHKLSGILADEMGLGKTIQAIAFLAQLYQNGIDGPHLITVPASTLDNWVRELKLWCPSLKVLVYCGSVEDRRYLKHDLLSGEDECNVIVTTYNMAIGNANDRSLFRKLRLKYAVFDEGHMLKNMNSLRYRHLMEINAEHRLLLTGTPLQNNLLELMSLLNFIMPSMFSSSTTQLSKMFSMKSHEEQSRFERDRISQAKLIMKPFILRRVKSEVLKQLPAKEERVVSCPMSEKQQLLYQTLVNKLKASANGEKHELCNVMMQLRKMANHPLLHRQYYTTEKLKAMSRLMLKEPTHFDADAVLIQEDMEVMSDFELHRLCQQYSSISSYQLENNLLLDSGKFLLLTELLASLKTQGDRVVLFSQFTMMLDIVEVLLKHLKHRYVRLDGSTPIANRIVLIDEFNTDPDIFVFLLSTRAGGLGINLTSANVVILHDIDFNPYNDKQAEDRCHRVIKLISKDSIDDCMLQLGQKKLKLEQDMTTAEGEIEHSFVQLTAKRVSSSLGEDDTPTRYVIVKHISIPDFKPQRLTQFYRSKAKGHIPLWVIVVHHRIGLLVHAVVEDLHIGVCFGEGVRPQTCSSVDLQSEVSSASPQRTAVMVQMMQREDAVRNHIRVVMETAHPALVRFRWVLLVEDVREVPLPTNNLNFMGHEALVEAHAHVTLQEVLALVGEGCIAREETKSQPEFNIQAVFDVGLGETLQCGQAALRESFQMLCELCAQLGVIRQPVAEKTR</sequence>
<dbReference type="GO" id="GO:0005634">
    <property type="term" value="C:nucleus"/>
    <property type="evidence" value="ECO:0007669"/>
    <property type="project" value="UniProtKB-SubCell"/>
</dbReference>
<dbReference type="SMART" id="SM00490">
    <property type="entry name" value="HELICc"/>
    <property type="match status" value="1"/>
</dbReference>
<evidence type="ECO:0000256" key="12">
    <source>
        <dbReference type="ARBA" id="ARBA00023125"/>
    </source>
</evidence>
<feature type="domain" description="CUE" evidence="17">
    <location>
        <begin position="104"/>
        <end position="145"/>
    </location>
</feature>
<evidence type="ECO:0000256" key="13">
    <source>
        <dbReference type="ARBA" id="ARBA00023204"/>
    </source>
</evidence>
<evidence type="ECO:0000256" key="5">
    <source>
        <dbReference type="ARBA" id="ARBA00022454"/>
    </source>
</evidence>
<keyword evidence="8" id="KW-0378">Hydrolase</keyword>
<name>A0A5J5DFW1_9PERO</name>
<dbReference type="GO" id="GO:0016787">
    <property type="term" value="F:hydrolase activity"/>
    <property type="evidence" value="ECO:0007669"/>
    <property type="project" value="UniProtKB-KW"/>
</dbReference>
<protein>
    <recommendedName>
        <fullName evidence="4">DNA helicase</fullName>
        <ecNumber evidence="4">3.6.4.12</ecNumber>
    </recommendedName>
</protein>
<dbReference type="GO" id="GO:0005524">
    <property type="term" value="F:ATP binding"/>
    <property type="evidence" value="ECO:0007669"/>
    <property type="project" value="UniProtKB-KW"/>
</dbReference>
<dbReference type="InterPro" id="IPR014001">
    <property type="entry name" value="Helicase_ATP-bd"/>
</dbReference>
<evidence type="ECO:0000256" key="11">
    <source>
        <dbReference type="ARBA" id="ARBA00022853"/>
    </source>
</evidence>
<evidence type="ECO:0000256" key="14">
    <source>
        <dbReference type="ARBA" id="ARBA00023242"/>
    </source>
</evidence>
<keyword evidence="10" id="KW-0067">ATP-binding</keyword>
<dbReference type="PROSITE" id="PS51192">
    <property type="entry name" value="HELICASE_ATP_BIND_1"/>
    <property type="match status" value="1"/>
</dbReference>
<comment type="caution">
    <text evidence="20">The sequence shown here is derived from an EMBL/GenBank/DDBJ whole genome shotgun (WGS) entry which is preliminary data.</text>
</comment>
<evidence type="ECO:0000256" key="9">
    <source>
        <dbReference type="ARBA" id="ARBA00022806"/>
    </source>
</evidence>
<comment type="similarity">
    <text evidence="3">Belongs to the SNF2/RAD54 helicase family.</text>
</comment>
<evidence type="ECO:0000259" key="19">
    <source>
        <dbReference type="PROSITE" id="PS51194"/>
    </source>
</evidence>
<dbReference type="FunFam" id="3.40.50.10810:FF:000014">
    <property type="entry name" value="SWI/SNF-related matrix-associated actin-dependent regulator of chromatin subfamily A containing DEAD/H box 1"/>
    <property type="match status" value="1"/>
</dbReference>
<evidence type="ECO:0000259" key="17">
    <source>
        <dbReference type="PROSITE" id="PS51140"/>
    </source>
</evidence>
<feature type="region of interest" description="Disordered" evidence="16">
    <location>
        <begin position="1"/>
        <end position="51"/>
    </location>
</feature>
<dbReference type="Pfam" id="PF00176">
    <property type="entry name" value="SNF2-rel_dom"/>
    <property type="match status" value="1"/>
</dbReference>
<evidence type="ECO:0000256" key="7">
    <source>
        <dbReference type="ARBA" id="ARBA00022763"/>
    </source>
</evidence>
<dbReference type="Gene3D" id="3.40.50.300">
    <property type="entry name" value="P-loop containing nucleotide triphosphate hydrolases"/>
    <property type="match status" value="1"/>
</dbReference>
<feature type="non-terminal residue" evidence="20">
    <location>
        <position position="1298"/>
    </location>
</feature>
<dbReference type="EC" id="3.6.4.12" evidence="4"/>
<feature type="compositionally biased region" description="Basic residues" evidence="16">
    <location>
        <begin position="281"/>
        <end position="290"/>
    </location>
</feature>
<dbReference type="PROSITE" id="PS51194">
    <property type="entry name" value="HELICASE_CTER"/>
    <property type="match status" value="1"/>
</dbReference>
<dbReference type="InterPro" id="IPR003892">
    <property type="entry name" value="CUE"/>
</dbReference>
<dbReference type="InterPro" id="IPR001650">
    <property type="entry name" value="Helicase_C-like"/>
</dbReference>
<feature type="compositionally biased region" description="Low complexity" evidence="16">
    <location>
        <begin position="354"/>
        <end position="378"/>
    </location>
</feature>
<accession>A0A5J5DFW1</accession>
<dbReference type="InterPro" id="IPR000330">
    <property type="entry name" value="SNF2_N"/>
</dbReference>
<evidence type="ECO:0000313" key="20">
    <source>
        <dbReference type="EMBL" id="KAA8592139.1"/>
    </source>
</evidence>
<feature type="compositionally biased region" description="Basic and acidic residues" evidence="16">
    <location>
        <begin position="194"/>
        <end position="213"/>
    </location>
</feature>
<comment type="catalytic activity">
    <reaction evidence="15">
        <text>ATP + H2O = ADP + phosphate + H(+)</text>
        <dbReference type="Rhea" id="RHEA:13065"/>
        <dbReference type="ChEBI" id="CHEBI:15377"/>
        <dbReference type="ChEBI" id="CHEBI:15378"/>
        <dbReference type="ChEBI" id="CHEBI:30616"/>
        <dbReference type="ChEBI" id="CHEBI:43474"/>
        <dbReference type="ChEBI" id="CHEBI:456216"/>
        <dbReference type="EC" id="3.6.4.12"/>
    </reaction>
    <physiologicalReaction direction="left-to-right" evidence="15">
        <dbReference type="Rhea" id="RHEA:13066"/>
    </physiologicalReaction>
</comment>
<keyword evidence="13" id="KW-0234">DNA repair</keyword>
<keyword evidence="21" id="KW-1185">Reference proteome</keyword>
<dbReference type="PANTHER" id="PTHR10799">
    <property type="entry name" value="SNF2/RAD54 HELICASE FAMILY"/>
    <property type="match status" value="1"/>
</dbReference>
<dbReference type="Proteomes" id="UP000327493">
    <property type="component" value="Chromosome 5"/>
</dbReference>
<feature type="domain" description="Helicase C-terminal" evidence="19">
    <location>
        <begin position="912"/>
        <end position="1062"/>
    </location>
</feature>
<feature type="region of interest" description="Disordered" evidence="16">
    <location>
        <begin position="69"/>
        <end position="105"/>
    </location>
</feature>
<dbReference type="CDD" id="cd14279">
    <property type="entry name" value="CUE"/>
    <property type="match status" value="1"/>
</dbReference>
<feature type="compositionally biased region" description="Basic and acidic residues" evidence="16">
    <location>
        <begin position="396"/>
        <end position="413"/>
    </location>
</feature>